<dbReference type="PROSITE" id="PS51257">
    <property type="entry name" value="PROKAR_LIPOPROTEIN"/>
    <property type="match status" value="1"/>
</dbReference>
<sequence length="311" mass="34842">MKKMIFYMGVIGLILLSACGNNTINENTSESSEITTEQQGTEDKEESESVDPSEQEEEESEKNNTQEEMETDQGVEQILRKSAEAMETLSGMKVNGTINQTSDMGGTTEETTTTLNGEYSVTTSTHHYLTTVESNLDPTESIEMYISTEGMYLQPPEEESWLMMSANQGLSNMNLTLSSQPDHFLEFKDLLDLSETADHYVFTITGSGDSFKQFLYGNTKSFMTEEEYQNFLAQFKNVSGKYQFNIAKDTYYLTSLNSEIEESVILGGIQMDSTSSTSYEYSSFNEIEPVSIPDEIKNNAVSIQDQIQSAQ</sequence>
<proteinExistence type="predicted"/>
<feature type="compositionally biased region" description="Low complexity" evidence="1">
    <location>
        <begin position="26"/>
        <end position="37"/>
    </location>
</feature>
<feature type="signal peptide" evidence="2">
    <location>
        <begin position="1"/>
        <end position="20"/>
    </location>
</feature>
<evidence type="ECO:0000256" key="1">
    <source>
        <dbReference type="SAM" id="MobiDB-lite"/>
    </source>
</evidence>
<dbReference type="RefSeq" id="WP_114352008.1">
    <property type="nucleotide sequence ID" value="NZ_QPJJ01000003.1"/>
</dbReference>
<reference evidence="3 4" key="1">
    <citation type="submission" date="2018-07" db="EMBL/GenBank/DDBJ databases">
        <title>Genomic Encyclopedia of Type Strains, Phase IV (KMG-IV): sequencing the most valuable type-strain genomes for metagenomic binning, comparative biology and taxonomic classification.</title>
        <authorList>
            <person name="Goeker M."/>
        </authorList>
    </citation>
    <scope>NUCLEOTIDE SEQUENCE [LARGE SCALE GENOMIC DNA]</scope>
    <source>
        <strain evidence="3 4">DSM 27696</strain>
    </source>
</reference>
<dbReference type="EMBL" id="QPJJ01000003">
    <property type="protein sequence ID" value="RCW74902.1"/>
    <property type="molecule type" value="Genomic_DNA"/>
</dbReference>
<evidence type="ECO:0000313" key="4">
    <source>
        <dbReference type="Proteomes" id="UP000252585"/>
    </source>
</evidence>
<evidence type="ECO:0000313" key="3">
    <source>
        <dbReference type="EMBL" id="RCW74902.1"/>
    </source>
</evidence>
<comment type="caution">
    <text evidence="3">The sequence shown here is derived from an EMBL/GenBank/DDBJ whole genome shotgun (WGS) entry which is preliminary data.</text>
</comment>
<evidence type="ECO:0000256" key="2">
    <source>
        <dbReference type="SAM" id="SignalP"/>
    </source>
</evidence>
<accession>A0A368Y3Y4</accession>
<feature type="region of interest" description="Disordered" evidence="1">
    <location>
        <begin position="26"/>
        <end position="73"/>
    </location>
</feature>
<keyword evidence="2" id="KW-0732">Signal</keyword>
<keyword evidence="4" id="KW-1185">Reference proteome</keyword>
<dbReference type="InterPro" id="IPR046720">
    <property type="entry name" value="DUF6612"/>
</dbReference>
<dbReference type="OrthoDB" id="1957331at2"/>
<protein>
    <recommendedName>
        <fullName evidence="5">Lipoprotein</fullName>
    </recommendedName>
</protein>
<evidence type="ECO:0008006" key="5">
    <source>
        <dbReference type="Google" id="ProtNLM"/>
    </source>
</evidence>
<feature type="compositionally biased region" description="Acidic residues" evidence="1">
    <location>
        <begin position="43"/>
        <end position="60"/>
    </location>
</feature>
<dbReference type="AlphaFoldDB" id="A0A368Y3Y4"/>
<feature type="chain" id="PRO_5038380337" description="Lipoprotein" evidence="2">
    <location>
        <begin position="21"/>
        <end position="311"/>
    </location>
</feature>
<gene>
    <name evidence="3" type="ORF">DFR57_103199</name>
</gene>
<dbReference type="Gene3D" id="2.50.20.20">
    <property type="match status" value="1"/>
</dbReference>
<name>A0A368Y3Y4_9BACI</name>
<dbReference type="Proteomes" id="UP000252585">
    <property type="component" value="Unassembled WGS sequence"/>
</dbReference>
<dbReference type="Pfam" id="PF20316">
    <property type="entry name" value="DUF6612"/>
    <property type="match status" value="1"/>
</dbReference>
<organism evidence="3 4">
    <name type="scientific">Saliterribacillus persicus</name>
    <dbReference type="NCBI Taxonomy" id="930114"/>
    <lineage>
        <taxon>Bacteria</taxon>
        <taxon>Bacillati</taxon>
        <taxon>Bacillota</taxon>
        <taxon>Bacilli</taxon>
        <taxon>Bacillales</taxon>
        <taxon>Bacillaceae</taxon>
        <taxon>Saliterribacillus</taxon>
    </lineage>
</organism>